<proteinExistence type="predicted"/>
<name>A0A5R9PYB7_9GAMM</name>
<evidence type="ECO:0000256" key="4">
    <source>
        <dbReference type="ARBA" id="ARBA00023797"/>
    </source>
</evidence>
<dbReference type="Pfam" id="PF00258">
    <property type="entry name" value="Flavodoxin_1"/>
    <property type="match status" value="1"/>
</dbReference>
<dbReference type="PRINTS" id="PR00369">
    <property type="entry name" value="FLAVODOXIN"/>
</dbReference>
<dbReference type="PRINTS" id="PR00371">
    <property type="entry name" value="FPNCR"/>
</dbReference>
<dbReference type="OrthoDB" id="9816402at2"/>
<evidence type="ECO:0000256" key="5">
    <source>
        <dbReference type="SAM" id="Phobius"/>
    </source>
</evidence>
<feature type="domain" description="Flavodoxin-like" evidence="6">
    <location>
        <begin position="43"/>
        <end position="180"/>
    </location>
</feature>
<sequence>MLNASPFVQAGLLLVGYFAFTLLCYRKVIIAKWQNHKERRAKTLIAYASESGSGEQLARELHVKLEGQGDPAICISLNQVTEHQLKQADTLLIIASTYGEGEAPDNGRHFLGKLDTFKSTLAHLNYAVLALGDKAYYQYCQFGLALNQALQSKHCKPLFKPILVDKLDENSINEWYSHLLNKGLLAEAVPRSTLSSTKLPIQQLKLTGRQQVNINSPGAPLFEINLAVPSDLTWQAGDIARLHIKDTVREYSIASVPQEQSLKLLVREQKHPTGELGIGSGWLCHQANLNSAQAFSIRANPKFNPLDEQTKLILIGNGSGLAGLRGHLKHRELKQHHENWLLYGERCAEHDLPWHQELAEWFNAKHLTEIDLAFSRQTADNKIKVGRCHSGYVQDAILAQQAKLKDWVNNGAAVFICGSLQGMAKDVESMLIDILGQPVLSRLERQGLYRKDVY</sequence>
<dbReference type="AlphaFoldDB" id="A0A5R9PYB7"/>
<accession>A0A5R9PYB7</accession>
<dbReference type="Proteomes" id="UP000309186">
    <property type="component" value="Unassembled WGS sequence"/>
</dbReference>
<keyword evidence="3" id="KW-0813">Transport</keyword>
<dbReference type="GO" id="GO:0050660">
    <property type="term" value="F:flavin adenine dinucleotide binding"/>
    <property type="evidence" value="ECO:0007669"/>
    <property type="project" value="TreeGrafter"/>
</dbReference>
<evidence type="ECO:0000256" key="3">
    <source>
        <dbReference type="ARBA" id="ARBA00022982"/>
    </source>
</evidence>
<dbReference type="InterPro" id="IPR001094">
    <property type="entry name" value="Flavdoxin-like"/>
</dbReference>
<evidence type="ECO:0000256" key="2">
    <source>
        <dbReference type="ARBA" id="ARBA00022643"/>
    </source>
</evidence>
<keyword evidence="3" id="KW-0249">Electron transport</keyword>
<dbReference type="PANTHER" id="PTHR19384">
    <property type="entry name" value="NITRIC OXIDE SYNTHASE-RELATED"/>
    <property type="match status" value="1"/>
</dbReference>
<evidence type="ECO:0000313" key="8">
    <source>
        <dbReference type="EMBL" id="TLX45594.1"/>
    </source>
</evidence>
<feature type="transmembrane region" description="Helical" evidence="5">
    <location>
        <begin position="6"/>
        <end position="25"/>
    </location>
</feature>
<dbReference type="Gene3D" id="3.40.50.360">
    <property type="match status" value="1"/>
</dbReference>
<feature type="domain" description="FAD-binding FR-type" evidence="7">
    <location>
        <begin position="199"/>
        <end position="308"/>
    </location>
</feature>
<dbReference type="InterPro" id="IPR008254">
    <property type="entry name" value="Flavodoxin/NO_synth"/>
</dbReference>
<evidence type="ECO:0000313" key="9">
    <source>
        <dbReference type="Proteomes" id="UP000309186"/>
    </source>
</evidence>
<dbReference type="GO" id="GO:0003958">
    <property type="term" value="F:NADPH-hemoprotein reductase activity"/>
    <property type="evidence" value="ECO:0007669"/>
    <property type="project" value="UniProtKB-EC"/>
</dbReference>
<keyword evidence="1" id="KW-0285">Flavoprotein</keyword>
<dbReference type="RefSeq" id="WP_138483876.1">
    <property type="nucleotide sequence ID" value="NZ_PPSW01000032.1"/>
</dbReference>
<keyword evidence="5" id="KW-0812">Transmembrane</keyword>
<dbReference type="PROSITE" id="PS51384">
    <property type="entry name" value="FAD_FR"/>
    <property type="match status" value="1"/>
</dbReference>
<dbReference type="InterPro" id="IPR029039">
    <property type="entry name" value="Flavoprotein-like_sf"/>
</dbReference>
<dbReference type="InterPro" id="IPR017938">
    <property type="entry name" value="Riboflavin_synthase-like_b-brl"/>
</dbReference>
<dbReference type="SUPFAM" id="SSF63380">
    <property type="entry name" value="Riboflavin synthase domain-like"/>
    <property type="match status" value="1"/>
</dbReference>
<evidence type="ECO:0000259" key="6">
    <source>
        <dbReference type="PROSITE" id="PS50902"/>
    </source>
</evidence>
<gene>
    <name evidence="8" type="ORF">C1E24_18095</name>
</gene>
<evidence type="ECO:0000259" key="7">
    <source>
        <dbReference type="PROSITE" id="PS51384"/>
    </source>
</evidence>
<dbReference type="EMBL" id="PPSW01000032">
    <property type="protein sequence ID" value="TLX45594.1"/>
    <property type="molecule type" value="Genomic_DNA"/>
</dbReference>
<dbReference type="SUPFAM" id="SSF52218">
    <property type="entry name" value="Flavoproteins"/>
    <property type="match status" value="1"/>
</dbReference>
<organism evidence="8 9">
    <name type="scientific">Pseudoalteromonas phenolica</name>
    <dbReference type="NCBI Taxonomy" id="161398"/>
    <lineage>
        <taxon>Bacteria</taxon>
        <taxon>Pseudomonadati</taxon>
        <taxon>Pseudomonadota</taxon>
        <taxon>Gammaproteobacteria</taxon>
        <taxon>Alteromonadales</taxon>
        <taxon>Pseudoalteromonadaceae</taxon>
        <taxon>Pseudoalteromonas</taxon>
    </lineage>
</organism>
<dbReference type="EC" id="1.6.2.4" evidence="4"/>
<dbReference type="InterPro" id="IPR017927">
    <property type="entry name" value="FAD-bd_FR_type"/>
</dbReference>
<dbReference type="SUPFAM" id="SSF52343">
    <property type="entry name" value="Ferredoxin reductase-like, C-terminal NADP-linked domain"/>
    <property type="match status" value="1"/>
</dbReference>
<comment type="caution">
    <text evidence="8">The sequence shown here is derived from an EMBL/GenBank/DDBJ whole genome shotgun (WGS) entry which is preliminary data.</text>
</comment>
<dbReference type="PROSITE" id="PS50902">
    <property type="entry name" value="FLAVODOXIN_LIKE"/>
    <property type="match status" value="1"/>
</dbReference>
<keyword evidence="5" id="KW-0472">Membrane</keyword>
<dbReference type="PANTHER" id="PTHR19384:SF17">
    <property type="entry name" value="NADPH--CYTOCHROME P450 REDUCTASE"/>
    <property type="match status" value="1"/>
</dbReference>
<dbReference type="CDD" id="cd06200">
    <property type="entry name" value="SiR_like1"/>
    <property type="match status" value="1"/>
</dbReference>
<evidence type="ECO:0000256" key="1">
    <source>
        <dbReference type="ARBA" id="ARBA00022630"/>
    </source>
</evidence>
<dbReference type="Gene3D" id="2.40.30.10">
    <property type="entry name" value="Translation factors"/>
    <property type="match status" value="1"/>
</dbReference>
<protein>
    <recommendedName>
        <fullName evidence="4">NADPH--hemoprotein reductase</fullName>
        <ecNumber evidence="4">1.6.2.4</ecNumber>
    </recommendedName>
</protein>
<reference evidence="8 9" key="1">
    <citation type="submission" date="2018-01" db="EMBL/GenBank/DDBJ databases">
        <title>Co-occurrence of chitin degradation, pigmentation and bioactivity in marine Pseudoalteromonas.</title>
        <authorList>
            <person name="Paulsen S."/>
            <person name="Gram L."/>
            <person name="Machado H."/>
        </authorList>
    </citation>
    <scope>NUCLEOTIDE SEQUENCE [LARGE SCALE GENOMIC DNA]</scope>
    <source>
        <strain evidence="8 9">S3663</strain>
    </source>
</reference>
<dbReference type="GO" id="GO:0005829">
    <property type="term" value="C:cytosol"/>
    <property type="evidence" value="ECO:0007669"/>
    <property type="project" value="TreeGrafter"/>
</dbReference>
<keyword evidence="2" id="KW-0288">FMN</keyword>
<dbReference type="InterPro" id="IPR039261">
    <property type="entry name" value="FNR_nucleotide-bd"/>
</dbReference>
<dbReference type="Gene3D" id="3.40.50.80">
    <property type="entry name" value="Nucleotide-binding domain of ferredoxin-NADP reductase (FNR) module"/>
    <property type="match status" value="1"/>
</dbReference>
<dbReference type="InterPro" id="IPR001709">
    <property type="entry name" value="Flavoprot_Pyr_Nucl_cyt_Rdtase"/>
</dbReference>
<dbReference type="GO" id="GO:0010181">
    <property type="term" value="F:FMN binding"/>
    <property type="evidence" value="ECO:0007669"/>
    <property type="project" value="InterPro"/>
</dbReference>
<keyword evidence="5" id="KW-1133">Transmembrane helix</keyword>